<proteinExistence type="predicted"/>
<dbReference type="RefSeq" id="WP_282299455.1">
    <property type="nucleotide sequence ID" value="NZ_CP124616.1"/>
</dbReference>
<gene>
    <name evidence="4" type="ORF">QF118_12860</name>
</gene>
<dbReference type="EMBL" id="CP124616">
    <property type="protein sequence ID" value="WGW02825.1"/>
    <property type="molecule type" value="Genomic_DNA"/>
</dbReference>
<dbReference type="SUPFAM" id="SSF53850">
    <property type="entry name" value="Periplasmic binding protein-like II"/>
    <property type="match status" value="1"/>
</dbReference>
<reference evidence="4 5" key="1">
    <citation type="submission" date="2023-05" db="EMBL/GenBank/DDBJ databases">
        <title>YMD87, complete Genome.</title>
        <authorList>
            <person name="Zhang J."/>
            <person name="Xu X."/>
        </authorList>
    </citation>
    <scope>NUCLEOTIDE SEQUENCE [LARGE SCALE GENOMIC DNA]</scope>
    <source>
        <strain evidence="4 5">YMD87</strain>
    </source>
</reference>
<evidence type="ECO:0000259" key="3">
    <source>
        <dbReference type="SMART" id="SM00062"/>
    </source>
</evidence>
<evidence type="ECO:0000256" key="1">
    <source>
        <dbReference type="ARBA" id="ARBA00022729"/>
    </source>
</evidence>
<keyword evidence="5" id="KW-1185">Reference proteome</keyword>
<name>A0ABY8QDX3_9RHOB</name>
<feature type="domain" description="Solute-binding protein family 3/N-terminal" evidence="3">
    <location>
        <begin position="61"/>
        <end position="300"/>
    </location>
</feature>
<feature type="chain" id="PRO_5046016085" evidence="2">
    <location>
        <begin position="29"/>
        <end position="305"/>
    </location>
</feature>
<dbReference type="Gene3D" id="3.40.190.10">
    <property type="entry name" value="Periplasmic binding protein-like II"/>
    <property type="match status" value="2"/>
</dbReference>
<dbReference type="Proteomes" id="UP001241605">
    <property type="component" value="Chromosome"/>
</dbReference>
<organism evidence="4 5">
    <name type="scientific">Tropicibacter oceani</name>
    <dbReference type="NCBI Taxonomy" id="3058420"/>
    <lineage>
        <taxon>Bacteria</taxon>
        <taxon>Pseudomonadati</taxon>
        <taxon>Pseudomonadota</taxon>
        <taxon>Alphaproteobacteria</taxon>
        <taxon>Rhodobacterales</taxon>
        <taxon>Roseobacteraceae</taxon>
        <taxon>Tropicibacter</taxon>
    </lineage>
</organism>
<evidence type="ECO:0000256" key="2">
    <source>
        <dbReference type="SAM" id="SignalP"/>
    </source>
</evidence>
<dbReference type="SMART" id="SM00062">
    <property type="entry name" value="PBPb"/>
    <property type="match status" value="1"/>
</dbReference>
<evidence type="ECO:0000313" key="5">
    <source>
        <dbReference type="Proteomes" id="UP001241605"/>
    </source>
</evidence>
<sequence length="305" mass="33118">MIGKTWQTARQLLLAPVLVAGLAGGAEAADPCADHVPQAKPQNASRDIVGQDMDQIQERGYMTVAVYEDYPPYSWRDGGQARGVDVDIARLIAEYIGVKAQFRFVAAGENLEADLRHNIWQGPVVGGAVSNLMMRVPYDSSFQCRVEQAVFPGVYHEESIAIAYREDAYPDGGPVPAYFRFDTVAVENDSIADFYLTSFAGGQTAAGVRRYPTMQDAMQALNTGETMAAMGPRAQLEFFAGQGVAIHEPPLAGLAKSKWPLGTASHFAYRAFSYSVDDAVAEALADGRIAAIFESYGLSHRPPQW</sequence>
<dbReference type="Pfam" id="PF00497">
    <property type="entry name" value="SBP_bac_3"/>
    <property type="match status" value="1"/>
</dbReference>
<dbReference type="InterPro" id="IPR001638">
    <property type="entry name" value="Solute-binding_3/MltF_N"/>
</dbReference>
<protein>
    <submittedName>
        <fullName evidence="4">Transporter substrate-binding domain-containing protein</fullName>
    </submittedName>
</protein>
<keyword evidence="1 2" id="KW-0732">Signal</keyword>
<feature type="signal peptide" evidence="2">
    <location>
        <begin position="1"/>
        <end position="28"/>
    </location>
</feature>
<accession>A0ABY8QDX3</accession>
<dbReference type="PANTHER" id="PTHR35936">
    <property type="entry name" value="MEMBRANE-BOUND LYTIC MUREIN TRANSGLYCOSYLASE F"/>
    <property type="match status" value="1"/>
</dbReference>
<evidence type="ECO:0000313" key="4">
    <source>
        <dbReference type="EMBL" id="WGW02825.1"/>
    </source>
</evidence>